<sequence>MYWCKVAQTEYEFDEIAKLNYETFVEEIPQHKPDPSGRRVDAFHHENMYLIVLKDEELVGMVAFRNHRPFSLDKKIGPVEKLLPADALLGQLCEVRLLAVKKEHRNGRVFFMLTRALIDYAYENGYGAAVISGTVREEKLYMQMGFEAFSEPVGVEDARFIPMVLTTERYEKSLAGRFKQRRYSFYPGPVKLVEDIQSPLLKTPVSHRSYSFSRTIEQVRSNLEALSGAKYAHMLLGSGTLANEAMIAQLTKLSGKGLIVTNGAFGERLQQQAKRWNLEHEWLCYDWGQSFNESELESMLKQSDYEWLLIAHGETSTGMLNNLDMVQNLCDAYNVKLCMDCVSSFGTYRFSMKKVFLATAVSGKAVGTMSGIAVVFSNHVIAKSEQLPTYIDLGNYSNHHIPFTYPAQLMESFNNALLAYTEGNRYDLLQARYEKLQQAVTDGDFTFLTTEGYPMIVTLKADESLTNMADAASMNGFHLHYESTYLKERGWVQISIIQPDFDEAWGRFKKWYSKYKEYGRIKC</sequence>
<comment type="cofactor">
    <cofactor evidence="1">
        <name>pyridoxal 5'-phosphate</name>
        <dbReference type="ChEBI" id="CHEBI:597326"/>
    </cofactor>
</comment>
<dbReference type="GO" id="GO:0008483">
    <property type="term" value="F:transaminase activity"/>
    <property type="evidence" value="ECO:0007669"/>
    <property type="project" value="UniProtKB-KW"/>
</dbReference>
<comment type="caution">
    <text evidence="6">The sequence shown here is derived from an EMBL/GenBank/DDBJ whole genome shotgun (WGS) entry which is preliminary data.</text>
</comment>
<dbReference type="Pfam" id="PF00266">
    <property type="entry name" value="Aminotran_5"/>
    <property type="match status" value="1"/>
</dbReference>
<dbReference type="PANTHER" id="PTHR42778">
    <property type="entry name" value="2-AMINOETHYLPHOSPHONATE--PYRUVATE TRANSAMINASE"/>
    <property type="match status" value="1"/>
</dbReference>
<keyword evidence="2 6" id="KW-0032">Aminotransferase</keyword>
<organism evidence="6 7">
    <name type="scientific">Viridibacillus soli</name>
    <dbReference type="NCBI Taxonomy" id="2798301"/>
    <lineage>
        <taxon>Bacteria</taxon>
        <taxon>Bacillati</taxon>
        <taxon>Bacillota</taxon>
        <taxon>Bacilli</taxon>
        <taxon>Bacillales</taxon>
        <taxon>Caryophanaceae</taxon>
        <taxon>Viridibacillus</taxon>
    </lineage>
</organism>
<dbReference type="EMBL" id="JAEOAH010000006">
    <property type="protein sequence ID" value="MBK3494528.1"/>
    <property type="molecule type" value="Genomic_DNA"/>
</dbReference>
<dbReference type="PROSITE" id="PS51186">
    <property type="entry name" value="GNAT"/>
    <property type="match status" value="1"/>
</dbReference>
<dbReference type="InterPro" id="IPR015421">
    <property type="entry name" value="PyrdxlP-dep_Trfase_major"/>
</dbReference>
<dbReference type="InterPro" id="IPR015422">
    <property type="entry name" value="PyrdxlP-dep_Trfase_small"/>
</dbReference>
<reference evidence="6 7" key="1">
    <citation type="submission" date="2020-12" db="EMBL/GenBank/DDBJ databases">
        <title>YIM B01967 draft genome.</title>
        <authorList>
            <person name="Yan X."/>
        </authorList>
    </citation>
    <scope>NUCLEOTIDE SEQUENCE [LARGE SCALE GENOMIC DNA]</scope>
    <source>
        <strain evidence="6 7">YIM B01967</strain>
    </source>
</reference>
<keyword evidence="7" id="KW-1185">Reference proteome</keyword>
<keyword evidence="3" id="KW-0808">Transferase</keyword>
<dbReference type="Pfam" id="PF13444">
    <property type="entry name" value="Acetyltransf_5"/>
    <property type="match status" value="1"/>
</dbReference>
<protein>
    <submittedName>
        <fullName evidence="6">Aminotransferase class V-fold PLP-dependent enzyme</fullName>
    </submittedName>
</protein>
<gene>
    <name evidence="6" type="ORF">JFL43_06610</name>
</gene>
<dbReference type="Gene3D" id="3.40.630.30">
    <property type="match status" value="1"/>
</dbReference>
<dbReference type="Gene3D" id="3.90.1150.10">
    <property type="entry name" value="Aspartate Aminotransferase, domain 1"/>
    <property type="match status" value="1"/>
</dbReference>
<dbReference type="SUPFAM" id="SSF53383">
    <property type="entry name" value="PLP-dependent transferases"/>
    <property type="match status" value="1"/>
</dbReference>
<dbReference type="PANTHER" id="PTHR42778:SF1">
    <property type="entry name" value="2-AMINOETHYLPHOSPHONATE--PYRUVATE TRANSAMINASE"/>
    <property type="match status" value="1"/>
</dbReference>
<dbReference type="Gene3D" id="3.40.640.10">
    <property type="entry name" value="Type I PLP-dependent aspartate aminotransferase-like (Major domain)"/>
    <property type="match status" value="1"/>
</dbReference>
<evidence type="ECO:0000259" key="5">
    <source>
        <dbReference type="PROSITE" id="PS51186"/>
    </source>
</evidence>
<accession>A0ABS1H537</accession>
<dbReference type="Proteomes" id="UP000618943">
    <property type="component" value="Unassembled WGS sequence"/>
</dbReference>
<evidence type="ECO:0000313" key="6">
    <source>
        <dbReference type="EMBL" id="MBK3494528.1"/>
    </source>
</evidence>
<evidence type="ECO:0000256" key="2">
    <source>
        <dbReference type="ARBA" id="ARBA00022576"/>
    </source>
</evidence>
<proteinExistence type="predicted"/>
<feature type="domain" description="N-acetyltransferase" evidence="5">
    <location>
        <begin position="4"/>
        <end position="168"/>
    </location>
</feature>
<keyword evidence="4" id="KW-0663">Pyridoxal phosphate</keyword>
<dbReference type="InterPro" id="IPR000192">
    <property type="entry name" value="Aminotrans_V_dom"/>
</dbReference>
<dbReference type="RefSeq" id="WP_200748386.1">
    <property type="nucleotide sequence ID" value="NZ_JAEOAH010000006.1"/>
</dbReference>
<dbReference type="InterPro" id="IPR015424">
    <property type="entry name" value="PyrdxlP-dep_Trfase"/>
</dbReference>
<evidence type="ECO:0000256" key="1">
    <source>
        <dbReference type="ARBA" id="ARBA00001933"/>
    </source>
</evidence>
<name>A0ABS1H537_9BACL</name>
<evidence type="ECO:0000256" key="3">
    <source>
        <dbReference type="ARBA" id="ARBA00022679"/>
    </source>
</evidence>
<evidence type="ECO:0000313" key="7">
    <source>
        <dbReference type="Proteomes" id="UP000618943"/>
    </source>
</evidence>
<dbReference type="SUPFAM" id="SSF55729">
    <property type="entry name" value="Acyl-CoA N-acyltransferases (Nat)"/>
    <property type="match status" value="1"/>
</dbReference>
<dbReference type="InterPro" id="IPR000182">
    <property type="entry name" value="GNAT_dom"/>
</dbReference>
<evidence type="ECO:0000256" key="4">
    <source>
        <dbReference type="ARBA" id="ARBA00022898"/>
    </source>
</evidence>
<dbReference type="InterPro" id="IPR016181">
    <property type="entry name" value="Acyl_CoA_acyltransferase"/>
</dbReference>